<keyword evidence="1" id="KW-0539">Nucleus</keyword>
<dbReference type="Gene3D" id="1.10.10.60">
    <property type="entry name" value="Homeodomain-like"/>
    <property type="match status" value="1"/>
</dbReference>
<sequence length="637" mass="71023">MEPRVQNLLSLNDRNTSDRYGADHLSAQYPHAAVYPSATLPAIRPLYEDEDTREYRNEIDSLQLPEIDWPSITSPQHPPPSTSSIGAAWSEEQHSKAQQTRPQLPTKKLTKSAVPLAEVLNSVSPEARNIPIDPALSFSYPHVESRKRRRIDDPGTRILPKPSQTATSKAATRQPRLPPLLVPLHEPPPNAGIIPSITTEGFRERRRDPVDDNGPRTAEIEPAIIPLPSTQQANSQKINNTPAVRKQPKVAKTRKKWSEEETSDLVKGVSKFGIGAWKRILQHPEYKFNTRTAVDLKDRFRTCFPDQYRSGALGKARTPPEPVEQTSEPSRPKSAGLAAVTAEEELQTSGGDGKLAEDNNRLAFSTAFPKSQRRTRRPFTAEEDEAILRGFEKYGAQWQKIKSDPNLNLASRARTDLRDRFRNKYPDKFIEAGHKFRQPKEQKDGASEAGNKPAEDLTVRSVEHDRDSNINSILDPPFSAPPSDRAQHSLKLLSMTSMADPYYNDDSELSPDEGDRQNITLSRNIFKWADDNRSAAAIPKTNPNGHQQFEPSTTITSADQYNINPMLALKDPPRSWQPSSSNWQTFNSTISLSALQNAPSGTQSAPKLLQLSEILNDTVSLPPPSELVAGIQVRSDE</sequence>
<proteinExistence type="predicted"/>
<feature type="region of interest" description="Disordered" evidence="2">
    <location>
        <begin position="68"/>
        <end position="108"/>
    </location>
</feature>
<feature type="region of interest" description="Disordered" evidence="2">
    <location>
        <begin position="142"/>
        <end position="174"/>
    </location>
</feature>
<evidence type="ECO:0000256" key="2">
    <source>
        <dbReference type="SAM" id="MobiDB-lite"/>
    </source>
</evidence>
<evidence type="ECO:0000313" key="6">
    <source>
        <dbReference type="Proteomes" id="UP000298493"/>
    </source>
</evidence>
<dbReference type="InterPro" id="IPR052450">
    <property type="entry name" value="TRBD-Containing_Protein"/>
</dbReference>
<accession>A0A4Z1NNP1</accession>
<dbReference type="STRING" id="86259.A0A4Z1NNP1"/>
<dbReference type="Proteomes" id="UP000298493">
    <property type="component" value="Unassembled WGS sequence"/>
</dbReference>
<evidence type="ECO:0000259" key="4">
    <source>
        <dbReference type="PROSITE" id="PS51294"/>
    </source>
</evidence>
<dbReference type="SMART" id="SM00717">
    <property type="entry name" value="SANT"/>
    <property type="match status" value="2"/>
</dbReference>
<feature type="domain" description="HTH myb-type" evidence="4">
    <location>
        <begin position="249"/>
        <end position="308"/>
    </location>
</feature>
<feature type="region of interest" description="Disordered" evidence="2">
    <location>
        <begin position="1"/>
        <end position="21"/>
    </location>
</feature>
<dbReference type="SUPFAM" id="SSF46689">
    <property type="entry name" value="Homeodomain-like"/>
    <property type="match status" value="2"/>
</dbReference>
<feature type="compositionally biased region" description="Basic residues" evidence="2">
    <location>
        <begin position="246"/>
        <end position="255"/>
    </location>
</feature>
<protein>
    <submittedName>
        <fullName evidence="5">Meiotically up-regulated protein</fullName>
    </submittedName>
</protein>
<organism evidence="5 6">
    <name type="scientific">Venturia nashicola</name>
    <dbReference type="NCBI Taxonomy" id="86259"/>
    <lineage>
        <taxon>Eukaryota</taxon>
        <taxon>Fungi</taxon>
        <taxon>Dikarya</taxon>
        <taxon>Ascomycota</taxon>
        <taxon>Pezizomycotina</taxon>
        <taxon>Dothideomycetes</taxon>
        <taxon>Pleosporomycetidae</taxon>
        <taxon>Venturiales</taxon>
        <taxon>Venturiaceae</taxon>
        <taxon>Venturia</taxon>
    </lineage>
</organism>
<dbReference type="PANTHER" id="PTHR46734">
    <property type="entry name" value="TELOMERIC REPEAT-BINDING FACTOR 1 TERF1"/>
    <property type="match status" value="1"/>
</dbReference>
<dbReference type="Gene3D" id="1.10.246.220">
    <property type="match status" value="1"/>
</dbReference>
<dbReference type="CDD" id="cd11660">
    <property type="entry name" value="SANT_TRF"/>
    <property type="match status" value="2"/>
</dbReference>
<dbReference type="EMBL" id="SNSC02000016">
    <property type="protein sequence ID" value="TID17572.1"/>
    <property type="molecule type" value="Genomic_DNA"/>
</dbReference>
<evidence type="ECO:0000259" key="3">
    <source>
        <dbReference type="PROSITE" id="PS50090"/>
    </source>
</evidence>
<feature type="domain" description="Myb-like" evidence="3">
    <location>
        <begin position="249"/>
        <end position="304"/>
    </location>
</feature>
<dbReference type="InterPro" id="IPR009057">
    <property type="entry name" value="Homeodomain-like_sf"/>
</dbReference>
<dbReference type="Pfam" id="PF00249">
    <property type="entry name" value="Myb_DNA-binding"/>
    <property type="match status" value="2"/>
</dbReference>
<dbReference type="PROSITE" id="PS50090">
    <property type="entry name" value="MYB_LIKE"/>
    <property type="match status" value="2"/>
</dbReference>
<comment type="caution">
    <text evidence="5">The sequence shown here is derived from an EMBL/GenBank/DDBJ whole genome shotgun (WGS) entry which is preliminary data.</text>
</comment>
<feature type="domain" description="HTH myb-type" evidence="4">
    <location>
        <begin position="371"/>
        <end position="429"/>
    </location>
</feature>
<feature type="compositionally biased region" description="Polar residues" evidence="2">
    <location>
        <begin position="231"/>
        <end position="242"/>
    </location>
</feature>
<dbReference type="InterPro" id="IPR017930">
    <property type="entry name" value="Myb_dom"/>
</dbReference>
<dbReference type="PROSITE" id="PS51294">
    <property type="entry name" value="HTH_MYB"/>
    <property type="match status" value="2"/>
</dbReference>
<dbReference type="AlphaFoldDB" id="A0A4Z1NNP1"/>
<feature type="compositionally biased region" description="Polar residues" evidence="2">
    <location>
        <begin position="162"/>
        <end position="171"/>
    </location>
</feature>
<dbReference type="PANTHER" id="PTHR46734:SF1">
    <property type="entry name" value="TELOMERIC REPEAT-BINDING FACTOR 1"/>
    <property type="match status" value="1"/>
</dbReference>
<feature type="region of interest" description="Disordered" evidence="2">
    <location>
        <begin position="432"/>
        <end position="461"/>
    </location>
</feature>
<keyword evidence="6" id="KW-1185">Reference proteome</keyword>
<gene>
    <name evidence="5" type="ORF">E6O75_ATG08318</name>
</gene>
<feature type="region of interest" description="Disordered" evidence="2">
    <location>
        <begin position="231"/>
        <end position="256"/>
    </location>
</feature>
<dbReference type="InterPro" id="IPR001005">
    <property type="entry name" value="SANT/Myb"/>
</dbReference>
<reference evidence="5 6" key="1">
    <citation type="submission" date="2019-04" db="EMBL/GenBank/DDBJ databases">
        <title>High contiguity whole genome sequence and gene annotation resource for two Venturia nashicola isolates.</title>
        <authorList>
            <person name="Prokchorchik M."/>
            <person name="Won K."/>
            <person name="Lee Y."/>
            <person name="Choi E.D."/>
            <person name="Segonzac C."/>
            <person name="Sohn K.H."/>
        </authorList>
    </citation>
    <scope>NUCLEOTIDE SEQUENCE [LARGE SCALE GENOMIC DNA]</scope>
    <source>
        <strain evidence="5 6">PRI2</strain>
    </source>
</reference>
<evidence type="ECO:0000313" key="5">
    <source>
        <dbReference type="EMBL" id="TID17572.1"/>
    </source>
</evidence>
<feature type="region of interest" description="Disordered" evidence="2">
    <location>
        <begin position="310"/>
        <end position="378"/>
    </location>
</feature>
<feature type="compositionally biased region" description="Basic and acidic residues" evidence="2">
    <location>
        <begin position="432"/>
        <end position="446"/>
    </location>
</feature>
<name>A0A4Z1NNP1_9PEZI</name>
<feature type="domain" description="Myb-like" evidence="3">
    <location>
        <begin position="371"/>
        <end position="425"/>
    </location>
</feature>
<evidence type="ECO:0000256" key="1">
    <source>
        <dbReference type="ARBA" id="ARBA00023242"/>
    </source>
</evidence>